<dbReference type="SMART" id="SM00609">
    <property type="entry name" value="VIT"/>
    <property type="match status" value="1"/>
</dbReference>
<feature type="compositionally biased region" description="Low complexity" evidence="1">
    <location>
        <begin position="882"/>
        <end position="895"/>
    </location>
</feature>
<dbReference type="InterPro" id="IPR036465">
    <property type="entry name" value="vWFA_dom_sf"/>
</dbReference>
<dbReference type="PANTHER" id="PTHR45737">
    <property type="entry name" value="VON WILLEBRAND FACTOR A DOMAIN-CONTAINING PROTEIN 5A"/>
    <property type="match status" value="1"/>
</dbReference>
<dbReference type="InterPro" id="IPR002035">
    <property type="entry name" value="VWF_A"/>
</dbReference>
<protein>
    <recommendedName>
        <fullName evidence="6">VIT-domain-containing protein</fullName>
    </recommendedName>
</protein>
<organism evidence="4 5">
    <name type="scientific">Gymnopus androsaceus JB14</name>
    <dbReference type="NCBI Taxonomy" id="1447944"/>
    <lineage>
        <taxon>Eukaryota</taxon>
        <taxon>Fungi</taxon>
        <taxon>Dikarya</taxon>
        <taxon>Basidiomycota</taxon>
        <taxon>Agaricomycotina</taxon>
        <taxon>Agaricomycetes</taxon>
        <taxon>Agaricomycetidae</taxon>
        <taxon>Agaricales</taxon>
        <taxon>Marasmiineae</taxon>
        <taxon>Omphalotaceae</taxon>
        <taxon>Gymnopus</taxon>
    </lineage>
</organism>
<dbReference type="EMBL" id="ML769699">
    <property type="protein sequence ID" value="KAE9389397.1"/>
    <property type="molecule type" value="Genomic_DNA"/>
</dbReference>
<dbReference type="SUPFAM" id="SSF53300">
    <property type="entry name" value="vWA-like"/>
    <property type="match status" value="1"/>
</dbReference>
<feature type="region of interest" description="Disordered" evidence="1">
    <location>
        <begin position="861"/>
        <end position="895"/>
    </location>
</feature>
<feature type="domain" description="VIT" evidence="3">
    <location>
        <begin position="100"/>
        <end position="231"/>
    </location>
</feature>
<dbReference type="SMART" id="SM00327">
    <property type="entry name" value="VWA"/>
    <property type="match status" value="1"/>
</dbReference>
<dbReference type="OrthoDB" id="1729737at2759"/>
<sequence>MISEARDKRVLDYVGKPKSAYGIFVTFFEYSVSSSGALKIIEKIFFSPAAKELPSESFDCKSKYMKAHGTWSLLFDIDLCKTLRQVSKKPNLKASSRCLYKTIIFNYGDGMELYSFFPFRDQVIIDYHFPLEACKARFTSPGHRLNAASGVYTFGVMANAAVCGFEMVRQDGTKIEGIVKEKQEAKREYGQAVNAGHTASLVQQETADVFSIAVGNILPSETVTINLRYIQPLIDDEKKDQIKFIFPRTYAQRYGAAPTYNSGIGSTTHQPFQMNAVVQQAGAIKNISCPSGHPISFELGIPENLTPPKKTSPSHFATVSLTDTTGLLTQDAVLVISAAGLDGPRCFIERHPSPNHESVAMALTLVPKFNLPDVSGGMEYIFLVDRSGSMSGINIQVVREALVVLLRGLPSLGTTFNIVSFGSKATKLWENSQTYSQMTLEEATNHVDSMKPNYGGTQIAEALRIVYDSLPNPLLRPVAILLLTDGKAWDVSTCVEFTRSARAILPEPGNASSFIRVFAVSIGNGASSDTCDSIARAGDGMAVYVKQGEAIVGKCARLVKAARTPEVKVEVDWGVQVQSDADDNDDDFVVVEESQKVQTSSPVKATTGTISLFANDDSVDNDDPQQLHPTGSPPKPNLTLPLPPPIQQAPLIIPSIFPETRTEIYAILRIPAGVRNSSLPVAIKIKGFVTTTDDLVKLVVPVSSVLKSSIGLDSDSQPTSFSFGGTFLHTLAARALIRDREQGKHAFPPSVSALFEGDNTKAKLEAVSLEKDIVRLGAAYGLASKHTSFVAVDPREQRIIPVVAVAMTVPQLDMITARLSMSRVRQASSSKSRSQPSRLLQACDYASPSLRPPQALYFNPSTDPAKMKSVNSRPRLVDSIVPPSSTATTTTSTPSANTITPMTGSTLIAAVARFQQWRGGFLLNESLLHLLGDVLDLKDAHTHHPLSVGEFEQRIAKNGVNRELGATLVVLLWMEKYGREEVLDMKEKAIEWVNGEVGQERAGALKKGILGMLGVGTAA</sequence>
<dbReference type="Pfam" id="PF13768">
    <property type="entry name" value="VWA_3"/>
    <property type="match status" value="1"/>
</dbReference>
<evidence type="ECO:0000313" key="5">
    <source>
        <dbReference type="Proteomes" id="UP000799118"/>
    </source>
</evidence>
<name>A0A6A4GWF0_9AGAR</name>
<dbReference type="InterPro" id="IPR013694">
    <property type="entry name" value="VIT"/>
</dbReference>
<dbReference type="Pfam" id="PF08487">
    <property type="entry name" value="VIT"/>
    <property type="match status" value="1"/>
</dbReference>
<dbReference type="Gene3D" id="3.40.50.410">
    <property type="entry name" value="von Willebrand factor, type A domain"/>
    <property type="match status" value="1"/>
</dbReference>
<evidence type="ECO:0008006" key="6">
    <source>
        <dbReference type="Google" id="ProtNLM"/>
    </source>
</evidence>
<evidence type="ECO:0000313" key="4">
    <source>
        <dbReference type="EMBL" id="KAE9389397.1"/>
    </source>
</evidence>
<dbReference type="Proteomes" id="UP000799118">
    <property type="component" value="Unassembled WGS sequence"/>
</dbReference>
<keyword evidence="5" id="KW-1185">Reference proteome</keyword>
<evidence type="ECO:0000256" key="1">
    <source>
        <dbReference type="SAM" id="MobiDB-lite"/>
    </source>
</evidence>
<gene>
    <name evidence="4" type="ORF">BT96DRAFT_980726</name>
</gene>
<dbReference type="PANTHER" id="PTHR45737:SF6">
    <property type="entry name" value="VON WILLEBRAND FACTOR A DOMAIN-CONTAINING PROTEIN 5A"/>
    <property type="match status" value="1"/>
</dbReference>
<dbReference type="PROSITE" id="PS51468">
    <property type="entry name" value="VIT"/>
    <property type="match status" value="1"/>
</dbReference>
<feature type="region of interest" description="Disordered" evidence="1">
    <location>
        <begin position="614"/>
        <end position="640"/>
    </location>
</feature>
<feature type="compositionally biased region" description="Pro residues" evidence="1">
    <location>
        <begin position="631"/>
        <end position="640"/>
    </location>
</feature>
<evidence type="ECO:0000259" key="2">
    <source>
        <dbReference type="PROSITE" id="PS50234"/>
    </source>
</evidence>
<dbReference type="AlphaFoldDB" id="A0A6A4GWF0"/>
<dbReference type="PROSITE" id="PS50234">
    <property type="entry name" value="VWFA"/>
    <property type="match status" value="1"/>
</dbReference>
<proteinExistence type="predicted"/>
<accession>A0A6A4GWF0</accession>
<evidence type="ECO:0000259" key="3">
    <source>
        <dbReference type="PROSITE" id="PS51468"/>
    </source>
</evidence>
<reference evidence="4" key="1">
    <citation type="journal article" date="2019" name="Environ. Microbiol.">
        <title>Fungal ecological strategies reflected in gene transcription - a case study of two litter decomposers.</title>
        <authorList>
            <person name="Barbi F."/>
            <person name="Kohler A."/>
            <person name="Barry K."/>
            <person name="Baskaran P."/>
            <person name="Daum C."/>
            <person name="Fauchery L."/>
            <person name="Ihrmark K."/>
            <person name="Kuo A."/>
            <person name="LaButti K."/>
            <person name="Lipzen A."/>
            <person name="Morin E."/>
            <person name="Grigoriev I.V."/>
            <person name="Henrissat B."/>
            <person name="Lindahl B."/>
            <person name="Martin F."/>
        </authorList>
    </citation>
    <scope>NUCLEOTIDE SEQUENCE</scope>
    <source>
        <strain evidence="4">JB14</strain>
    </source>
</reference>
<feature type="domain" description="VWFA" evidence="2">
    <location>
        <begin position="379"/>
        <end position="562"/>
    </location>
</feature>